<dbReference type="Pfam" id="PF04488">
    <property type="entry name" value="Gly_transf_sug"/>
    <property type="match status" value="1"/>
</dbReference>
<dbReference type="FunCoup" id="A0A7C8IPY9">
    <property type="interactions" value="33"/>
</dbReference>
<keyword evidence="6 7" id="KW-0472">Membrane</keyword>
<keyword evidence="3" id="KW-0808">Transferase</keyword>
<comment type="caution">
    <text evidence="8">The sequence shown here is derived from an EMBL/GenBank/DDBJ whole genome shotgun (WGS) entry which is preliminary data.</text>
</comment>
<keyword evidence="4 7" id="KW-0812">Transmembrane</keyword>
<reference evidence="8 9" key="1">
    <citation type="submission" date="2019-12" db="EMBL/GenBank/DDBJ databases">
        <title>Draft genome sequence of the ascomycete Xylaria multiplex DSM 110363.</title>
        <authorList>
            <person name="Buettner E."/>
            <person name="Kellner H."/>
        </authorList>
    </citation>
    <scope>NUCLEOTIDE SEQUENCE [LARGE SCALE GENOMIC DNA]</scope>
    <source>
        <strain evidence="8 9">DSM 110363</strain>
    </source>
</reference>
<dbReference type="GO" id="GO:0000030">
    <property type="term" value="F:mannosyltransferase activity"/>
    <property type="evidence" value="ECO:0007669"/>
    <property type="project" value="TreeGrafter"/>
</dbReference>
<dbReference type="Proteomes" id="UP000481858">
    <property type="component" value="Unassembled WGS sequence"/>
</dbReference>
<dbReference type="GO" id="GO:0016020">
    <property type="term" value="C:membrane"/>
    <property type="evidence" value="ECO:0007669"/>
    <property type="project" value="UniProtKB-SubCell"/>
</dbReference>
<dbReference type="InterPro" id="IPR051706">
    <property type="entry name" value="Glycosyltransferase_domain"/>
</dbReference>
<dbReference type="InterPro" id="IPR007577">
    <property type="entry name" value="GlycoTrfase_DXD_sugar-bd_CS"/>
</dbReference>
<dbReference type="OrthoDB" id="3647at2759"/>
<protein>
    <recommendedName>
        <fullName evidence="10">Mannosyl phosphorylinositol ceramide synthase SUR1</fullName>
    </recommendedName>
</protein>
<evidence type="ECO:0000256" key="4">
    <source>
        <dbReference type="ARBA" id="ARBA00022692"/>
    </source>
</evidence>
<evidence type="ECO:0000313" key="9">
    <source>
        <dbReference type="Proteomes" id="UP000481858"/>
    </source>
</evidence>
<keyword evidence="9" id="KW-1185">Reference proteome</keyword>
<dbReference type="Gene3D" id="3.90.550.20">
    <property type="match status" value="1"/>
</dbReference>
<evidence type="ECO:0000256" key="3">
    <source>
        <dbReference type="ARBA" id="ARBA00022679"/>
    </source>
</evidence>
<comment type="subcellular location">
    <subcellularLocation>
        <location evidence="1">Membrane</location>
    </subcellularLocation>
</comment>
<dbReference type="AlphaFoldDB" id="A0A7C8IPY9"/>
<comment type="similarity">
    <text evidence="2">Belongs to the glycosyltransferase 32 family.</text>
</comment>
<evidence type="ECO:0000256" key="6">
    <source>
        <dbReference type="ARBA" id="ARBA00023136"/>
    </source>
</evidence>
<evidence type="ECO:0000256" key="2">
    <source>
        <dbReference type="ARBA" id="ARBA00009003"/>
    </source>
</evidence>
<dbReference type="InParanoid" id="A0A7C8IPY9"/>
<keyword evidence="5 7" id="KW-1133">Transmembrane helix</keyword>
<dbReference type="PANTHER" id="PTHR32385:SF20">
    <property type="entry name" value="MANNOSYL PHOSPHORYLINOSITOL CERAMIDE SYNTHASE CSH1-RELATED"/>
    <property type="match status" value="1"/>
</dbReference>
<dbReference type="InterPro" id="IPR029044">
    <property type="entry name" value="Nucleotide-diphossugar_trans"/>
</dbReference>
<organism evidence="8 9">
    <name type="scientific">Xylaria multiplex</name>
    <dbReference type="NCBI Taxonomy" id="323545"/>
    <lineage>
        <taxon>Eukaryota</taxon>
        <taxon>Fungi</taxon>
        <taxon>Dikarya</taxon>
        <taxon>Ascomycota</taxon>
        <taxon>Pezizomycotina</taxon>
        <taxon>Sordariomycetes</taxon>
        <taxon>Xylariomycetidae</taxon>
        <taxon>Xylariales</taxon>
        <taxon>Xylariaceae</taxon>
        <taxon>Xylaria</taxon>
    </lineage>
</organism>
<evidence type="ECO:0000256" key="1">
    <source>
        <dbReference type="ARBA" id="ARBA00004370"/>
    </source>
</evidence>
<name>A0A7C8IPY9_9PEZI</name>
<gene>
    <name evidence="8" type="ORF">GQX73_g6318</name>
</gene>
<evidence type="ECO:0008006" key="10">
    <source>
        <dbReference type="Google" id="ProtNLM"/>
    </source>
</evidence>
<dbReference type="GO" id="GO:0051999">
    <property type="term" value="P:mannosyl-inositol phosphorylceramide biosynthetic process"/>
    <property type="evidence" value="ECO:0007669"/>
    <property type="project" value="TreeGrafter"/>
</dbReference>
<feature type="transmembrane region" description="Helical" evidence="7">
    <location>
        <begin position="12"/>
        <end position="33"/>
    </location>
</feature>
<dbReference type="EMBL" id="WUBL01000071">
    <property type="protein sequence ID" value="KAF2967258.1"/>
    <property type="molecule type" value="Genomic_DNA"/>
</dbReference>
<accession>A0A7C8IPY9</accession>
<proteinExistence type="inferred from homology"/>
<sequence>MSLAISPRARRAIKTLIIIILISLLLDFIRRLYNFSNLFGFFKPHSGILLTQRDILDAYNAGQVQNDTNVAPVIPRILHQVFHNWTDPDNPVITLPDDWEAARQSCMSLNPDWEYKLWTAKTSRDFIEDEFSWFLSTYDNYKFPIQRVDVIRYFALRHFGGIYIDLDNGCKESLEPITYFPAFTTDGGHGTLSNNIIGGQPGHPLFYLLTESLIAWNWNWILPYVIISYTSGQWFVTAMWERYHRLLSDGTVKGFDGVGWKPLNHILMDTRPGEPDPFVFWSQEHGGSWDNWDSPWFGWLGSHIYLVIEWVILGFQTAP</sequence>
<evidence type="ECO:0000256" key="5">
    <source>
        <dbReference type="ARBA" id="ARBA00022989"/>
    </source>
</evidence>
<dbReference type="PANTHER" id="PTHR32385">
    <property type="entry name" value="MANNOSYL PHOSPHORYLINOSITOL CERAMIDE SYNTHASE"/>
    <property type="match status" value="1"/>
</dbReference>
<evidence type="ECO:0000256" key="7">
    <source>
        <dbReference type="SAM" id="Phobius"/>
    </source>
</evidence>
<evidence type="ECO:0000313" key="8">
    <source>
        <dbReference type="EMBL" id="KAF2967258.1"/>
    </source>
</evidence>
<dbReference type="SUPFAM" id="SSF53448">
    <property type="entry name" value="Nucleotide-diphospho-sugar transferases"/>
    <property type="match status" value="1"/>
</dbReference>